<sequence>MSFAGLSESIPECDIEDTAVEMPPSQNSNTSITDDPFSSYIPVADPGTVAFFTRKHSDRGSNRKSYFCDVPGCDRVGGFSSESDLTRHRRTKHNISSFRRLDRRWQCQACQAEGEHGGRNTRVWLRLDNFRDHCRKSHKNQNINELVVRSELRQPEAPTTQYTNYSGQLPSSEQQYQLPSLTRSSLSTSDSSDASTIVSSNASRLSTDSASISTEASAGIQYGPQDHWMDIGLGIASDLYTKDSYPNEPFAVVSNDKRSFSSFTDPSLVSWYASNPLSYFGVSRPPPPRMVEHHVPAPSSGSSDTSQKLNSTDVAQMTGEQSQALKPGDRLPNTAFNKPSQSPSATKYGSHVRKMQNLVQKIAWQSTAKNQYKNQAAIIQDQYNAEYEEASQDHIYQQYLIVPEAASDENLSIEGQQVSRKIEPNLAEPMVERNLLNQEKKSEMALYLGNMLEYISYNLLPYVPKNRLGSDIIDILSKSIKLSAANNIYLKQNAPVPPTWILFYNYHRIIAENIEKILALRQSRKTHQEHYNKSQLSVGEKFDFWHDHGRESAAFNDLVHFLDGIESQLLIKTAKRDLSSSYPSQGVMNTIQDKILSSYANQNRLERSIGAKSHLTSKFPIFVISMVWDLTGHIDQQAVGLEARGASEASTISIEKLGQAITLTGSTTDAEAVTCLEYLDRIWPESGRKVLELVQTASKVHLTNSHSGFSSMSMRCMRSGISRLNKLSIRFRDGGLYAMTHGELCFIIEVVQILVWLSSTFRESGNDTGVISCTPSINYSGSIYDRHIRVEHHLTQSQKQGSGQCWHSMLHHPIVVVGYPVRYRSQGDLNTGLEISLPIIASLIQSTKVIVLDGKLFIKGFSAMLVPTAVDSETIRWHYMFDADGDYLPFDATTPCTPVGIDSSHIGSRRHIVGWCSEAKINVGAPTSSYAISQSNLDKTSSGIAFKSFSLSTGQFVSLSTAIVLGVKDPPAHVSPTGLGIMDKLLWMENRFVVLWDSKESRGWLVDGISALLHMLRTSLKASQNSRFFKSAFKLKETDIYESDESYPQAAFDFFTINNHSNLELELYLRKLEVINERTVEEESTDSTIKRTTSVLMQDCVEHLWEILAQIITQQVEFSKREGCYWKPQLRESLEGWDFVNLACHQSPFEPIAAKMNCFSEPWIHFIRSINAIVLFGEGFGELIEPTDDSLIGLCPEWKTLPKGKNYLATTFSTLKQIQERYGREKTAPMEISRGFVWCNPASNIAPCACDKSKDGKHVDAVQVVWPTLWKAEPRIVSPLASSQSLKANTALVFGHNQSYTWWQDLVGKFVKGLPPVKHRPRDKAS</sequence>
<dbReference type="Gene3D" id="3.30.160.60">
    <property type="entry name" value="Classic Zinc Finger"/>
    <property type="match status" value="1"/>
</dbReference>
<evidence type="ECO:0000313" key="2">
    <source>
        <dbReference type="EMBL" id="CAF9905294.1"/>
    </source>
</evidence>
<proteinExistence type="predicted"/>
<dbReference type="OrthoDB" id="1577640at2759"/>
<feature type="compositionally biased region" description="Polar residues" evidence="1">
    <location>
        <begin position="157"/>
        <end position="179"/>
    </location>
</feature>
<feature type="region of interest" description="Disordered" evidence="1">
    <location>
        <begin position="293"/>
        <end position="349"/>
    </location>
</feature>
<feature type="compositionally biased region" description="Polar residues" evidence="1">
    <location>
        <begin position="334"/>
        <end position="347"/>
    </location>
</feature>
<protein>
    <recommendedName>
        <fullName evidence="4">C2H2-type domain-containing protein</fullName>
    </recommendedName>
</protein>
<feature type="region of interest" description="Disordered" evidence="1">
    <location>
        <begin position="152"/>
        <end position="209"/>
    </location>
</feature>
<evidence type="ECO:0000256" key="1">
    <source>
        <dbReference type="SAM" id="MobiDB-lite"/>
    </source>
</evidence>
<comment type="caution">
    <text evidence="2">The sequence shown here is derived from an EMBL/GenBank/DDBJ whole genome shotgun (WGS) entry which is preliminary data.</text>
</comment>
<accession>A0A8H3EHE0</accession>
<dbReference type="EMBL" id="CAJPDQ010000002">
    <property type="protein sequence ID" value="CAF9905294.1"/>
    <property type="molecule type" value="Genomic_DNA"/>
</dbReference>
<name>A0A8H3EHE0_9LECA</name>
<keyword evidence="3" id="KW-1185">Reference proteome</keyword>
<feature type="compositionally biased region" description="Polar residues" evidence="1">
    <location>
        <begin position="299"/>
        <end position="324"/>
    </location>
</feature>
<evidence type="ECO:0008006" key="4">
    <source>
        <dbReference type="Google" id="ProtNLM"/>
    </source>
</evidence>
<feature type="compositionally biased region" description="Low complexity" evidence="1">
    <location>
        <begin position="180"/>
        <end position="203"/>
    </location>
</feature>
<dbReference type="Proteomes" id="UP000664169">
    <property type="component" value="Unassembled WGS sequence"/>
</dbReference>
<reference evidence="2" key="1">
    <citation type="submission" date="2021-03" db="EMBL/GenBank/DDBJ databases">
        <authorList>
            <person name="Tagirdzhanova G."/>
        </authorList>
    </citation>
    <scope>NUCLEOTIDE SEQUENCE</scope>
</reference>
<evidence type="ECO:0000313" key="3">
    <source>
        <dbReference type="Proteomes" id="UP000664169"/>
    </source>
</evidence>
<organism evidence="2 3">
    <name type="scientific">Gomphillus americanus</name>
    <dbReference type="NCBI Taxonomy" id="1940652"/>
    <lineage>
        <taxon>Eukaryota</taxon>
        <taxon>Fungi</taxon>
        <taxon>Dikarya</taxon>
        <taxon>Ascomycota</taxon>
        <taxon>Pezizomycotina</taxon>
        <taxon>Lecanoromycetes</taxon>
        <taxon>OSLEUM clade</taxon>
        <taxon>Ostropomycetidae</taxon>
        <taxon>Ostropales</taxon>
        <taxon>Graphidaceae</taxon>
        <taxon>Gomphilloideae</taxon>
        <taxon>Gomphillus</taxon>
    </lineage>
</organism>
<gene>
    <name evidence="2" type="ORF">GOMPHAMPRED_003106</name>
</gene>